<evidence type="ECO:0000313" key="8">
    <source>
        <dbReference type="Proteomes" id="UP001328107"/>
    </source>
</evidence>
<accession>A0AAN5IAP9</accession>
<dbReference type="SUPFAM" id="SSF57716">
    <property type="entry name" value="Glucocorticoid receptor-like (DNA-binding domain)"/>
    <property type="match status" value="1"/>
</dbReference>
<keyword evidence="1" id="KW-0479">Metal-binding</keyword>
<organism evidence="7 8">
    <name type="scientific">Pristionchus mayeri</name>
    <dbReference type="NCBI Taxonomy" id="1317129"/>
    <lineage>
        <taxon>Eukaryota</taxon>
        <taxon>Metazoa</taxon>
        <taxon>Ecdysozoa</taxon>
        <taxon>Nematoda</taxon>
        <taxon>Chromadorea</taxon>
        <taxon>Rhabditida</taxon>
        <taxon>Rhabditina</taxon>
        <taxon>Diplogasteromorpha</taxon>
        <taxon>Diplogasteroidea</taxon>
        <taxon>Neodiplogasteridae</taxon>
        <taxon>Pristionchus</taxon>
    </lineage>
</organism>
<dbReference type="InterPro" id="IPR006612">
    <property type="entry name" value="THAP_Znf"/>
</dbReference>
<dbReference type="GO" id="GO:0003677">
    <property type="term" value="F:DNA binding"/>
    <property type="evidence" value="ECO:0007669"/>
    <property type="project" value="UniProtKB-UniRule"/>
</dbReference>
<dbReference type="PROSITE" id="PS50950">
    <property type="entry name" value="ZF_THAP"/>
    <property type="match status" value="1"/>
</dbReference>
<comment type="caution">
    <text evidence="7">The sequence shown here is derived from an EMBL/GenBank/DDBJ whole genome shotgun (WGS) entry which is preliminary data.</text>
</comment>
<keyword evidence="4 5" id="KW-0238">DNA-binding</keyword>
<evidence type="ECO:0000313" key="7">
    <source>
        <dbReference type="EMBL" id="GMR57704.1"/>
    </source>
</evidence>
<keyword evidence="3" id="KW-0862">Zinc</keyword>
<reference evidence="8" key="1">
    <citation type="submission" date="2022-10" db="EMBL/GenBank/DDBJ databases">
        <title>Genome assembly of Pristionchus species.</title>
        <authorList>
            <person name="Yoshida K."/>
            <person name="Sommer R.J."/>
        </authorList>
    </citation>
    <scope>NUCLEOTIDE SEQUENCE [LARGE SCALE GENOMIC DNA]</scope>
    <source>
        <strain evidence="8">RS5460</strain>
    </source>
</reference>
<dbReference type="Pfam" id="PF05485">
    <property type="entry name" value="THAP"/>
    <property type="match status" value="1"/>
</dbReference>
<dbReference type="EMBL" id="BTRK01000006">
    <property type="protein sequence ID" value="GMR57704.1"/>
    <property type="molecule type" value="Genomic_DNA"/>
</dbReference>
<evidence type="ECO:0000259" key="6">
    <source>
        <dbReference type="PROSITE" id="PS50950"/>
    </source>
</evidence>
<evidence type="ECO:0000256" key="3">
    <source>
        <dbReference type="ARBA" id="ARBA00022833"/>
    </source>
</evidence>
<evidence type="ECO:0000256" key="4">
    <source>
        <dbReference type="ARBA" id="ARBA00023125"/>
    </source>
</evidence>
<dbReference type="AlphaFoldDB" id="A0AAN5IAP9"/>
<evidence type="ECO:0000256" key="2">
    <source>
        <dbReference type="ARBA" id="ARBA00022771"/>
    </source>
</evidence>
<gene>
    <name evidence="7" type="ORF">PMAYCL1PPCAC_27899</name>
</gene>
<proteinExistence type="predicted"/>
<dbReference type="GO" id="GO:0008270">
    <property type="term" value="F:zinc ion binding"/>
    <property type="evidence" value="ECO:0007669"/>
    <property type="project" value="UniProtKB-KW"/>
</dbReference>
<feature type="domain" description="THAP-type" evidence="6">
    <location>
        <begin position="67"/>
        <end position="150"/>
    </location>
</feature>
<feature type="non-terminal residue" evidence="7">
    <location>
        <position position="1"/>
    </location>
</feature>
<keyword evidence="8" id="KW-1185">Reference proteome</keyword>
<dbReference type="InterPro" id="IPR038441">
    <property type="entry name" value="THAP_Znf_sf"/>
</dbReference>
<keyword evidence="2 5" id="KW-0863">Zinc-finger</keyword>
<dbReference type="Gene3D" id="6.20.210.20">
    <property type="entry name" value="THAP domain"/>
    <property type="match status" value="1"/>
</dbReference>
<name>A0AAN5IAP9_9BILA</name>
<protein>
    <recommendedName>
        <fullName evidence="6">THAP-type domain-containing protein</fullName>
    </recommendedName>
</protein>
<sequence length="240" mass="27648">HFQVTYLNTTNDAGEKPMEIKNEPIDEFPELKLEEPMKDIFYPSTGTCRPFGEPSYITDVPPKTKEYHHLCVVCQQMQNERKMHRFIKNRKKRTIWVNSVRPTPKGRRSLMDKLRATKRPYLCASHFCPSDYILNSKRTSLRFDAVPYFEVSSVEPVSAIEEESIVFKDESIDFFRDVKLDDEPMADIYCPLSGTSGPLTQVNVPDEQYSALFGEVLKKREMEDEEPGPSIAFLSTCSTS</sequence>
<dbReference type="Proteomes" id="UP001328107">
    <property type="component" value="Unassembled WGS sequence"/>
</dbReference>
<evidence type="ECO:0000256" key="5">
    <source>
        <dbReference type="PROSITE-ProRule" id="PRU00309"/>
    </source>
</evidence>
<evidence type="ECO:0000256" key="1">
    <source>
        <dbReference type="ARBA" id="ARBA00022723"/>
    </source>
</evidence>